<dbReference type="PROSITE" id="PS51129">
    <property type="entry name" value="PDXS_SNZ_2"/>
    <property type="match status" value="1"/>
</dbReference>
<evidence type="ECO:0000256" key="9">
    <source>
        <dbReference type="PROSITE-ProRule" id="PRU00481"/>
    </source>
</evidence>
<dbReference type="AlphaFoldDB" id="D7UWN4"/>
<dbReference type="UniPathway" id="UPA00245"/>
<feature type="active site" description="Schiff-base intermediate with D-ribose 5-phosphate" evidence="8">
    <location>
        <position position="116"/>
    </location>
</feature>
<keyword evidence="5 8" id="KW-0704">Schiff base</keyword>
<dbReference type="Gene3D" id="3.20.20.70">
    <property type="entry name" value="Aldolase class I"/>
    <property type="match status" value="1"/>
</dbReference>
<dbReference type="HOGENOM" id="CLU_055352_1_0_9"/>
<dbReference type="Pfam" id="PF01680">
    <property type="entry name" value="SOR_SNZ"/>
    <property type="match status" value="1"/>
</dbReference>
<dbReference type="GO" id="GO:0008615">
    <property type="term" value="P:pyridoxine biosynthetic process"/>
    <property type="evidence" value="ECO:0007669"/>
    <property type="project" value="TreeGrafter"/>
</dbReference>
<dbReference type="EMBL" id="ACCR02000003">
    <property type="protein sequence ID" value="EFI84092.1"/>
    <property type="molecule type" value="Genomic_DNA"/>
</dbReference>
<dbReference type="PANTHER" id="PTHR31829:SF0">
    <property type="entry name" value="PYRIDOXAL 5'-PHOSPHATE SYNTHASE SUBUNIT SNZ1-RELATED"/>
    <property type="match status" value="1"/>
</dbReference>
<dbReference type="STRING" id="525367.HMPREF0556_10645"/>
<reference evidence="11" key="1">
    <citation type="submission" date="2010-06" db="EMBL/GenBank/DDBJ databases">
        <authorList>
            <person name="Muzny D."/>
            <person name="Qin X."/>
            <person name="Buhay C."/>
            <person name="Dugan-Rocha S."/>
            <person name="Ding Y."/>
            <person name="Chen G."/>
            <person name="Hawes A."/>
            <person name="Holder M."/>
            <person name="Jhangiani S."/>
            <person name="Johnson A."/>
            <person name="Khan Z."/>
            <person name="Li Z."/>
            <person name="Liu W."/>
            <person name="Liu X."/>
            <person name="Perez L."/>
            <person name="Shen H."/>
            <person name="Wang Q."/>
            <person name="Watt J."/>
            <person name="Xi L."/>
            <person name="Xin Y."/>
            <person name="Zhou J."/>
            <person name="Deng J."/>
            <person name="Jiang H."/>
            <person name="Liu Y."/>
            <person name="Qu J."/>
            <person name="Song X.-Z."/>
            <person name="Zhang L."/>
            <person name="Villasana D."/>
            <person name="Johnson A."/>
            <person name="Liu J."/>
            <person name="Liyanage D."/>
            <person name="Lorensuhewa L."/>
            <person name="Robinson T."/>
            <person name="Song A."/>
            <person name="Song B.-B."/>
            <person name="Dinh H."/>
            <person name="Thornton R."/>
            <person name="Coyle M."/>
            <person name="Francisco L."/>
            <person name="Jackson L."/>
            <person name="Javaid M."/>
            <person name="Korchina V."/>
            <person name="Kovar C."/>
            <person name="Mata R."/>
            <person name="Mathew T."/>
            <person name="Ngo R."/>
            <person name="Nguyen L."/>
            <person name="Nguyen N."/>
            <person name="Okwuonu G."/>
            <person name="Ongeri F."/>
            <person name="Pham C."/>
            <person name="Simmons D."/>
            <person name="Wilczek-Boney K."/>
            <person name="Hale W."/>
            <person name="Jakkamsetti A."/>
            <person name="Pham P."/>
            <person name="Ruth R."/>
            <person name="San Lucas F."/>
            <person name="Warren J."/>
            <person name="Zhang J."/>
            <person name="Zhao Z."/>
            <person name="Zhou C."/>
            <person name="Zhu D."/>
            <person name="Lee S."/>
            <person name="Bess C."/>
            <person name="Blankenburg K."/>
            <person name="Forbes L."/>
            <person name="Fu Q."/>
            <person name="Gubbala S."/>
            <person name="Hirani K."/>
            <person name="Jayaseelan J.C."/>
            <person name="Lara F."/>
            <person name="Munidasa M."/>
            <person name="Palculict T."/>
            <person name="Patil S."/>
            <person name="Pu L.-L."/>
            <person name="Saada N."/>
            <person name="Tang L."/>
            <person name="Weissenberger G."/>
            <person name="Zhu Y."/>
            <person name="Hemphill L."/>
            <person name="Shang Y."/>
            <person name="Youmans B."/>
            <person name="Ayvaz T."/>
            <person name="Ross M."/>
            <person name="Santibanez J."/>
            <person name="Aqrawi P."/>
            <person name="Gross S."/>
            <person name="Joshi V."/>
            <person name="Fowler G."/>
            <person name="Nazareth L."/>
            <person name="Reid J."/>
            <person name="Worley K."/>
            <person name="Petrosino J."/>
            <person name="Highlander S."/>
            <person name="Gibbs R."/>
        </authorList>
    </citation>
    <scope>NUCLEOTIDE SEQUENCE [LARGE SCALE GENOMIC DNA]</scope>
    <source>
        <strain evidence="11">DSM 20601</strain>
    </source>
</reference>
<evidence type="ECO:0000259" key="10">
    <source>
        <dbReference type="Pfam" id="PF01680"/>
    </source>
</evidence>
<comment type="catalytic activity">
    <reaction evidence="6 8">
        <text>aldehydo-D-ribose 5-phosphate + D-glyceraldehyde 3-phosphate + L-glutamine = pyridoxal 5'-phosphate + L-glutamate + phosphate + 3 H2O + H(+)</text>
        <dbReference type="Rhea" id="RHEA:31507"/>
        <dbReference type="ChEBI" id="CHEBI:15377"/>
        <dbReference type="ChEBI" id="CHEBI:15378"/>
        <dbReference type="ChEBI" id="CHEBI:29985"/>
        <dbReference type="ChEBI" id="CHEBI:43474"/>
        <dbReference type="ChEBI" id="CHEBI:58273"/>
        <dbReference type="ChEBI" id="CHEBI:58359"/>
        <dbReference type="ChEBI" id="CHEBI:59776"/>
        <dbReference type="ChEBI" id="CHEBI:597326"/>
        <dbReference type="EC" id="4.3.3.6"/>
    </reaction>
</comment>
<dbReference type="InterPro" id="IPR033755">
    <property type="entry name" value="PdxS/SNZ_N"/>
</dbReference>
<dbReference type="GO" id="GO:0042823">
    <property type="term" value="P:pyridoxal phosphate biosynthetic process"/>
    <property type="evidence" value="ECO:0007669"/>
    <property type="project" value="UniProtKB-UniRule"/>
</dbReference>
<evidence type="ECO:0000256" key="7">
    <source>
        <dbReference type="ARBA" id="ARBA00061750"/>
    </source>
</evidence>
<gene>
    <name evidence="8" type="primary">pdxS</name>
    <name evidence="11" type="ORF">HMPREF0556_10645</name>
</gene>
<comment type="pathway">
    <text evidence="1 8">Cofactor biosynthesis; pyridoxal 5'-phosphate biosynthesis.</text>
</comment>
<proteinExistence type="inferred from homology"/>
<dbReference type="PROSITE" id="PS01235">
    <property type="entry name" value="PDXS_SNZ_1"/>
    <property type="match status" value="1"/>
</dbReference>
<dbReference type="Proteomes" id="UP000010119">
    <property type="component" value="Unassembled WGS sequence"/>
</dbReference>
<dbReference type="InterPro" id="IPR013785">
    <property type="entry name" value="Aldolase_TIM"/>
</dbReference>
<evidence type="ECO:0000256" key="3">
    <source>
        <dbReference type="ARBA" id="ARBA00022898"/>
    </source>
</evidence>
<feature type="binding site" evidence="8">
    <location>
        <begin position="270"/>
        <end position="271"/>
    </location>
    <ligand>
        <name>D-ribose 5-phosphate</name>
        <dbReference type="ChEBI" id="CHEBI:78346"/>
    </ligand>
</feature>
<dbReference type="PIRSF" id="PIRSF029271">
    <property type="entry name" value="Pdx1"/>
    <property type="match status" value="1"/>
</dbReference>
<dbReference type="NCBIfam" id="TIGR00343">
    <property type="entry name" value="pyridoxal 5'-phosphate synthase lyase subunit PdxS"/>
    <property type="match status" value="1"/>
</dbReference>
<evidence type="ECO:0000256" key="2">
    <source>
        <dbReference type="ARBA" id="ARBA00007281"/>
    </source>
</evidence>
<dbReference type="CDD" id="cd04727">
    <property type="entry name" value="pdxS"/>
    <property type="match status" value="1"/>
</dbReference>
<dbReference type="HAMAP" id="MF_01824">
    <property type="entry name" value="PdxS"/>
    <property type="match status" value="1"/>
</dbReference>
<keyword evidence="4 8" id="KW-0456">Lyase</keyword>
<comment type="function">
    <text evidence="8">Catalyzes the formation of pyridoxal 5'-phosphate from ribose 5-phosphate (RBP), glyceraldehyde 3-phosphate (G3P) and ammonia. The ammonia is provided by the PdxT subunit. Can also use ribulose 5-phosphate and dihydroxyacetone phosphate as substrates, resulting from enzyme-catalyzed isomerization of RBP and G3P, respectively.</text>
</comment>
<comment type="similarity">
    <text evidence="2 8 9">Belongs to the PdxS/SNZ family.</text>
</comment>
<sequence length="329" mass="35779">MDGKNNIQLAVLVNYFLAYHREIKNTNHELEEFNLEKTTGTERVKRGMAQMQKGGVIMDVINAEQAKIAEEAGAVAVMALERVPSDIRAAGGVARMADPRIVEEVMNAVSIPVMAKARIGHITEARILEAMGVDYIDESEVLTPADEEYHLLKSNFTVPFVCGCRDLGEALRRIGEGAAMLRTKGEPGTGNIVEAVRHMRRVNSQISQIKGMNNDELMTAAKNLGAPYELIKEIKTLGKLPVVNFAAGGVATPADAALMMELGADGVFVGSGIFKSDNPAKFANAIVQATTYYDDYELIGNLSKELGAAMKGIEISHLSPEERMQERGW</sequence>
<protein>
    <recommendedName>
        <fullName evidence="8">Pyridoxal 5'-phosphate synthase subunit PdxS</fullName>
        <shortName evidence="8">PLP synthase subunit PdxS</shortName>
        <ecNumber evidence="8">4.3.3.6</ecNumber>
    </recommendedName>
    <alternativeName>
        <fullName evidence="8">Pdx1</fullName>
    </alternativeName>
</protein>
<evidence type="ECO:0000313" key="12">
    <source>
        <dbReference type="Proteomes" id="UP000010119"/>
    </source>
</evidence>
<dbReference type="GO" id="GO:0006520">
    <property type="term" value="P:amino acid metabolic process"/>
    <property type="evidence" value="ECO:0007669"/>
    <property type="project" value="TreeGrafter"/>
</dbReference>
<dbReference type="InterPro" id="IPR011060">
    <property type="entry name" value="RibuloseP-bd_barrel"/>
</dbReference>
<evidence type="ECO:0000256" key="8">
    <source>
        <dbReference type="HAMAP-Rule" id="MF_01824"/>
    </source>
</evidence>
<dbReference type="eggNOG" id="COG0214">
    <property type="taxonomic scope" value="Bacteria"/>
</dbReference>
<accession>D7UWN4</accession>
<dbReference type="GO" id="GO:0036381">
    <property type="term" value="F:pyridoxal 5'-phosphate synthase (glutamine hydrolysing) activity"/>
    <property type="evidence" value="ECO:0007669"/>
    <property type="project" value="UniProtKB-UniRule"/>
</dbReference>
<evidence type="ECO:0000256" key="4">
    <source>
        <dbReference type="ARBA" id="ARBA00023239"/>
    </source>
</evidence>
<dbReference type="PANTHER" id="PTHR31829">
    <property type="entry name" value="PYRIDOXAL 5'-PHOSPHATE SYNTHASE SUBUNIT SNZ1-RELATED"/>
    <property type="match status" value="1"/>
</dbReference>
<comment type="subunit">
    <text evidence="7">Homohexamer and homododecamer. In the presence of PdxT, forms a dodecamer of heterodimers.</text>
</comment>
<comment type="caution">
    <text evidence="11">The sequence shown here is derived from an EMBL/GenBank/DDBJ whole genome shotgun (WGS) entry which is preliminary data.</text>
</comment>
<feature type="binding site" evidence="8">
    <location>
        <position position="59"/>
    </location>
    <ligand>
        <name>D-ribose 5-phosphate</name>
        <dbReference type="ChEBI" id="CHEBI:78346"/>
    </ligand>
</feature>
<evidence type="ECO:0000256" key="6">
    <source>
        <dbReference type="ARBA" id="ARBA00047992"/>
    </source>
</evidence>
<feature type="binding site" evidence="8">
    <location>
        <position position="188"/>
    </location>
    <ligand>
        <name>D-ribose 5-phosphate</name>
        <dbReference type="ChEBI" id="CHEBI:78346"/>
    </ligand>
</feature>
<evidence type="ECO:0000256" key="1">
    <source>
        <dbReference type="ARBA" id="ARBA00004737"/>
    </source>
</evidence>
<feature type="binding site" evidence="8">
    <location>
        <position position="249"/>
    </location>
    <ligand>
        <name>D-ribose 5-phosphate</name>
        <dbReference type="ChEBI" id="CHEBI:78346"/>
    </ligand>
</feature>
<feature type="binding site" evidence="8">
    <location>
        <position position="200"/>
    </location>
    <ligand>
        <name>D-glyceraldehyde 3-phosphate</name>
        <dbReference type="ChEBI" id="CHEBI:59776"/>
    </ligand>
</feature>
<dbReference type="SUPFAM" id="SSF51366">
    <property type="entry name" value="Ribulose-phoshate binding barrel"/>
    <property type="match status" value="1"/>
</dbReference>
<dbReference type="FunFam" id="3.20.20.70:FF:000001">
    <property type="entry name" value="Pyridoxine biosynthesis protein PDX1"/>
    <property type="match status" value="1"/>
</dbReference>
<dbReference type="EC" id="4.3.3.6" evidence="8"/>
<dbReference type="InterPro" id="IPR001852">
    <property type="entry name" value="PdxS/SNZ"/>
</dbReference>
<dbReference type="NCBIfam" id="NF003215">
    <property type="entry name" value="PRK04180.1"/>
    <property type="match status" value="1"/>
</dbReference>
<keyword evidence="12" id="KW-1185">Reference proteome</keyword>
<organism evidence="11 12">
    <name type="scientific">Listeria grayi DSM 20601</name>
    <dbReference type="NCBI Taxonomy" id="525367"/>
    <lineage>
        <taxon>Bacteria</taxon>
        <taxon>Bacillati</taxon>
        <taxon>Bacillota</taxon>
        <taxon>Bacilli</taxon>
        <taxon>Bacillales</taxon>
        <taxon>Listeriaceae</taxon>
        <taxon>Listeria</taxon>
    </lineage>
</organism>
<evidence type="ECO:0000313" key="11">
    <source>
        <dbReference type="EMBL" id="EFI84092.1"/>
    </source>
</evidence>
<keyword evidence="3 8" id="KW-0663">Pyridoxal phosphate</keyword>
<name>D7UWN4_LISGR</name>
<feature type="domain" description="PdxS/SNZ N-terminal" evidence="10">
    <location>
        <begin position="42"/>
        <end position="247"/>
    </location>
</feature>
<evidence type="ECO:0000256" key="5">
    <source>
        <dbReference type="ARBA" id="ARBA00023270"/>
    </source>
</evidence>